<dbReference type="Proteomes" id="UP000582659">
    <property type="component" value="Unassembled WGS sequence"/>
</dbReference>
<dbReference type="eggNOG" id="ENOG502S5HC">
    <property type="taxonomic scope" value="Eukaryota"/>
</dbReference>
<evidence type="ECO:0000313" key="3">
    <source>
        <dbReference type="EMBL" id="CAG9129676.1"/>
    </source>
</evidence>
<reference evidence="3" key="2">
    <citation type="submission" date="2020-08" db="EMBL/GenBank/DDBJ databases">
        <authorList>
            <person name="Kikuchi T."/>
        </authorList>
    </citation>
    <scope>NUCLEOTIDE SEQUENCE</scope>
    <source>
        <strain evidence="2">Ka4C1</strain>
    </source>
</reference>
<name>A0A1I7SLM9_BURXY</name>
<dbReference type="EMBL" id="CAJFCV020000006">
    <property type="protein sequence ID" value="CAG9129676.1"/>
    <property type="molecule type" value="Genomic_DNA"/>
</dbReference>
<dbReference type="Proteomes" id="UP000659654">
    <property type="component" value="Unassembled WGS sequence"/>
</dbReference>
<evidence type="ECO:0000256" key="1">
    <source>
        <dbReference type="SAM" id="Phobius"/>
    </source>
</evidence>
<evidence type="ECO:0000313" key="5">
    <source>
        <dbReference type="Proteomes" id="UP000659654"/>
    </source>
</evidence>
<keyword evidence="5" id="KW-1185">Reference proteome</keyword>
<sequence>MQRAIQNLLDIRRGKYPNKEFITPDCSQPRNISALRKQDCAMSYCETLTLTDHNTASSFTIRGCAEKLGAVDDSVMEKRGDNTCKKLHDSVDLQECICKSRKFCYTGPKRRNLGYSEEAEATFLAPQARSSGVGGNLISFAMILYMMLLLL</sequence>
<protein>
    <submittedName>
        <fullName evidence="2">(pine wood nematode) hypothetical protein</fullName>
    </submittedName>
</protein>
<evidence type="ECO:0000313" key="6">
    <source>
        <dbReference type="WBParaSite" id="BXY_1396200.1"/>
    </source>
</evidence>
<accession>A0A1I7SLM9</accession>
<gene>
    <name evidence="2" type="ORF">BXYJ_LOCUS14186</name>
</gene>
<dbReference type="OrthoDB" id="5853760at2759"/>
<keyword evidence="1" id="KW-0812">Transmembrane</keyword>
<dbReference type="WBParaSite" id="BXY_1396200.1">
    <property type="protein sequence ID" value="BXY_1396200.1"/>
    <property type="gene ID" value="BXY_1396200"/>
</dbReference>
<feature type="transmembrane region" description="Helical" evidence="1">
    <location>
        <begin position="133"/>
        <end position="150"/>
    </location>
</feature>
<evidence type="ECO:0000313" key="4">
    <source>
        <dbReference type="Proteomes" id="UP000095284"/>
    </source>
</evidence>
<dbReference type="EMBL" id="CAJFDI010000006">
    <property type="protein sequence ID" value="CAD5234095.1"/>
    <property type="molecule type" value="Genomic_DNA"/>
</dbReference>
<reference evidence="6" key="1">
    <citation type="submission" date="2016-11" db="UniProtKB">
        <authorList>
            <consortium name="WormBaseParasite"/>
        </authorList>
    </citation>
    <scope>IDENTIFICATION</scope>
</reference>
<dbReference type="AlphaFoldDB" id="A0A1I7SLM9"/>
<proteinExistence type="predicted"/>
<keyword evidence="1" id="KW-0472">Membrane</keyword>
<organism evidence="4 6">
    <name type="scientific">Bursaphelenchus xylophilus</name>
    <name type="common">Pinewood nematode worm</name>
    <name type="synonym">Aphelenchoides xylophilus</name>
    <dbReference type="NCBI Taxonomy" id="6326"/>
    <lineage>
        <taxon>Eukaryota</taxon>
        <taxon>Metazoa</taxon>
        <taxon>Ecdysozoa</taxon>
        <taxon>Nematoda</taxon>
        <taxon>Chromadorea</taxon>
        <taxon>Rhabditida</taxon>
        <taxon>Tylenchina</taxon>
        <taxon>Tylenchomorpha</taxon>
        <taxon>Aphelenchoidea</taxon>
        <taxon>Aphelenchoididae</taxon>
        <taxon>Bursaphelenchus</taxon>
    </lineage>
</organism>
<evidence type="ECO:0000313" key="2">
    <source>
        <dbReference type="EMBL" id="CAD5234095.1"/>
    </source>
</evidence>
<keyword evidence="1" id="KW-1133">Transmembrane helix</keyword>
<dbReference type="Proteomes" id="UP000095284">
    <property type="component" value="Unplaced"/>
</dbReference>